<dbReference type="Pfam" id="PF00173">
    <property type="entry name" value="Cyt-b5"/>
    <property type="match status" value="1"/>
</dbReference>
<comment type="caution">
    <text evidence="3">The sequence shown here is derived from an EMBL/GenBank/DDBJ whole genome shotgun (WGS) entry which is preliminary data.</text>
</comment>
<evidence type="ECO:0000256" key="1">
    <source>
        <dbReference type="SAM" id="Phobius"/>
    </source>
</evidence>
<dbReference type="EMBL" id="JBJJXI010000018">
    <property type="protein sequence ID" value="KAL3406687.1"/>
    <property type="molecule type" value="Genomic_DNA"/>
</dbReference>
<organism evidence="3 4">
    <name type="scientific">Trichogramma kaykai</name>
    <dbReference type="NCBI Taxonomy" id="54128"/>
    <lineage>
        <taxon>Eukaryota</taxon>
        <taxon>Metazoa</taxon>
        <taxon>Ecdysozoa</taxon>
        <taxon>Arthropoda</taxon>
        <taxon>Hexapoda</taxon>
        <taxon>Insecta</taxon>
        <taxon>Pterygota</taxon>
        <taxon>Neoptera</taxon>
        <taxon>Endopterygota</taxon>
        <taxon>Hymenoptera</taxon>
        <taxon>Apocrita</taxon>
        <taxon>Proctotrupomorpha</taxon>
        <taxon>Chalcidoidea</taxon>
        <taxon>Trichogrammatidae</taxon>
        <taxon>Trichogramma</taxon>
    </lineage>
</organism>
<dbReference type="PANTHER" id="PTHR16740">
    <property type="entry name" value="CYTOCHROME B5-RELATED PROTEIN-RELATED"/>
    <property type="match status" value="1"/>
</dbReference>
<dbReference type="Pfam" id="PF00487">
    <property type="entry name" value="FA_desaturase"/>
    <property type="match status" value="1"/>
</dbReference>
<evidence type="ECO:0000259" key="2">
    <source>
        <dbReference type="PROSITE" id="PS50255"/>
    </source>
</evidence>
<keyword evidence="1" id="KW-0812">Transmembrane</keyword>
<dbReference type="InterPro" id="IPR005804">
    <property type="entry name" value="FA_desaturase_dom"/>
</dbReference>
<feature type="transmembrane region" description="Helical" evidence="1">
    <location>
        <begin position="139"/>
        <end position="158"/>
    </location>
</feature>
<protein>
    <recommendedName>
        <fullName evidence="2">Cytochrome b5 heme-binding domain-containing protein</fullName>
    </recommendedName>
</protein>
<dbReference type="InterPro" id="IPR001199">
    <property type="entry name" value="Cyt_B5-like_heme/steroid-bd"/>
</dbReference>
<dbReference type="Gene3D" id="3.10.120.10">
    <property type="entry name" value="Cytochrome b5-like heme/steroid binding domain"/>
    <property type="match status" value="1"/>
</dbReference>
<dbReference type="InterPro" id="IPR053100">
    <property type="entry name" value="Cytochrome_b5-related"/>
</dbReference>
<dbReference type="Proteomes" id="UP001627154">
    <property type="component" value="Unassembled WGS sequence"/>
</dbReference>
<dbReference type="SUPFAM" id="SSF55856">
    <property type="entry name" value="Cytochrome b5-like heme/steroid binding domain"/>
    <property type="match status" value="1"/>
</dbReference>
<feature type="domain" description="Cytochrome b5 heme-binding" evidence="2">
    <location>
        <begin position="33"/>
        <end position="99"/>
    </location>
</feature>
<dbReference type="PANTHER" id="PTHR16740:SF1">
    <property type="entry name" value="CYTOCHROME B5-RELATED PROTEIN-RELATED"/>
    <property type="match status" value="1"/>
</dbReference>
<keyword evidence="1" id="KW-0472">Membrane</keyword>
<feature type="transmembrane region" description="Helical" evidence="1">
    <location>
        <begin position="164"/>
        <end position="182"/>
    </location>
</feature>
<dbReference type="PROSITE" id="PS50255">
    <property type="entry name" value="CYTOCHROME_B5_2"/>
    <property type="match status" value="1"/>
</dbReference>
<name>A0ABD2XMY2_9HYME</name>
<keyword evidence="4" id="KW-1185">Reference proteome</keyword>
<keyword evidence="1" id="KW-1133">Transmembrane helix</keyword>
<evidence type="ECO:0000313" key="4">
    <source>
        <dbReference type="Proteomes" id="UP001627154"/>
    </source>
</evidence>
<dbReference type="InterPro" id="IPR036400">
    <property type="entry name" value="Cyt_B5-like_heme/steroid_sf"/>
</dbReference>
<evidence type="ECO:0000313" key="3">
    <source>
        <dbReference type="EMBL" id="KAL3406687.1"/>
    </source>
</evidence>
<dbReference type="AlphaFoldDB" id="A0ABD2XMY2"/>
<accession>A0ABD2XMY2</accession>
<reference evidence="3 4" key="1">
    <citation type="journal article" date="2024" name="bioRxiv">
        <title>A reference genome for Trichogramma kaykai: A tiny desert-dwelling parasitoid wasp with competing sex-ratio distorters.</title>
        <authorList>
            <person name="Culotta J."/>
            <person name="Lindsey A.R."/>
        </authorList>
    </citation>
    <scope>NUCLEOTIDE SEQUENCE [LARGE SCALE GENOMIC DNA]</scope>
    <source>
        <strain evidence="3 4">KSX58</strain>
    </source>
</reference>
<sequence length="435" mass="49773">MAKKLESSIPGMRYPSGRDHFLKTAWGFLEGRRKDDGAEGLWRVHDGLYDLESFAATHPGGAEWIAMTKGTDITEAFECHHITDRAERLLPKFFVRPATSQRSLPYTFAPDGFYRRFKGRVREALKNVDYHRPATSSKLIADSLAAMALATAVAAAAYKSWSVLVLSSIFLTWTVIIAHNFFHQRDNFRMYYFDLSLMSSKEWRVSHSLSHHLYPNTLWDMEVYAFEPFLEFLPRPDKSWPRRALSLLISPTVMTVAYFGQAVKRYYSILCEWRSPELRDLVPFLLPAAMSWVASSPSQGLELWLVLIAASSFIFHFVGLTAAHHHPEIFHDGDVCRKDLDWGLMELDAVRGRRLVDESLFLILTNFGSHGLHHLLPTVDHAYLELCVPAFRETCREFGVKLNASMTSWQLIRGQYEQLARAEPRAENFHKTAAA</sequence>
<proteinExistence type="predicted"/>
<gene>
    <name evidence="3" type="ORF">TKK_000836</name>
</gene>
<feature type="transmembrane region" description="Helical" evidence="1">
    <location>
        <begin position="303"/>
        <end position="323"/>
    </location>
</feature>
<feature type="transmembrane region" description="Helical" evidence="1">
    <location>
        <begin position="244"/>
        <end position="263"/>
    </location>
</feature>